<keyword evidence="5" id="KW-1185">Reference proteome</keyword>
<evidence type="ECO:0000313" key="4">
    <source>
        <dbReference type="EMBL" id="CAH1962838.1"/>
    </source>
</evidence>
<dbReference type="OrthoDB" id="6776821at2759"/>
<feature type="region of interest" description="Disordered" evidence="2">
    <location>
        <begin position="1"/>
        <end position="30"/>
    </location>
</feature>
<gene>
    <name evidence="4" type="ORF">ACAOBT_LOCUS4869</name>
</gene>
<dbReference type="PANTHER" id="PTHR45913">
    <property type="entry name" value="EPM2A-INTERACTING PROTEIN 1"/>
    <property type="match status" value="1"/>
</dbReference>
<protein>
    <recommendedName>
        <fullName evidence="3">CCHC-type domain-containing protein</fullName>
    </recommendedName>
</protein>
<evidence type="ECO:0000313" key="5">
    <source>
        <dbReference type="Proteomes" id="UP001152888"/>
    </source>
</evidence>
<feature type="compositionally biased region" description="Basic residues" evidence="2">
    <location>
        <begin position="12"/>
        <end position="24"/>
    </location>
</feature>
<evidence type="ECO:0000259" key="3">
    <source>
        <dbReference type="PROSITE" id="PS50158"/>
    </source>
</evidence>
<organism evidence="4 5">
    <name type="scientific">Acanthoscelides obtectus</name>
    <name type="common">Bean weevil</name>
    <name type="synonym">Bruchus obtectus</name>
    <dbReference type="NCBI Taxonomy" id="200917"/>
    <lineage>
        <taxon>Eukaryota</taxon>
        <taxon>Metazoa</taxon>
        <taxon>Ecdysozoa</taxon>
        <taxon>Arthropoda</taxon>
        <taxon>Hexapoda</taxon>
        <taxon>Insecta</taxon>
        <taxon>Pterygota</taxon>
        <taxon>Neoptera</taxon>
        <taxon>Endopterygota</taxon>
        <taxon>Coleoptera</taxon>
        <taxon>Polyphaga</taxon>
        <taxon>Cucujiformia</taxon>
        <taxon>Chrysomeloidea</taxon>
        <taxon>Chrysomelidae</taxon>
        <taxon>Bruchinae</taxon>
        <taxon>Bruchini</taxon>
        <taxon>Acanthoscelides</taxon>
    </lineage>
</organism>
<name>A0A9P0JWT9_ACAOB</name>
<dbReference type="Proteomes" id="UP001152888">
    <property type="component" value="Unassembled WGS sequence"/>
</dbReference>
<evidence type="ECO:0000256" key="2">
    <source>
        <dbReference type="SAM" id="MobiDB-lite"/>
    </source>
</evidence>
<feature type="compositionally biased region" description="Basic and acidic residues" evidence="2">
    <location>
        <begin position="299"/>
        <end position="309"/>
    </location>
</feature>
<dbReference type="PANTHER" id="PTHR45913:SF22">
    <property type="entry name" value="SCAN BOX DOMAIN-CONTAINING PROTEIN"/>
    <property type="match status" value="1"/>
</dbReference>
<feature type="compositionally biased region" description="Basic and acidic residues" evidence="2">
    <location>
        <begin position="354"/>
        <end position="372"/>
    </location>
</feature>
<dbReference type="SMART" id="SM00343">
    <property type="entry name" value="ZnF_C2HC"/>
    <property type="match status" value="3"/>
</dbReference>
<dbReference type="Gene3D" id="4.10.60.10">
    <property type="entry name" value="Zinc finger, CCHC-type"/>
    <property type="match status" value="1"/>
</dbReference>
<feature type="region of interest" description="Disordered" evidence="2">
    <location>
        <begin position="352"/>
        <end position="377"/>
    </location>
</feature>
<dbReference type="SUPFAM" id="SSF57756">
    <property type="entry name" value="Retrovirus zinc finger-like domains"/>
    <property type="match status" value="1"/>
</dbReference>
<evidence type="ECO:0000256" key="1">
    <source>
        <dbReference type="PROSITE-ProRule" id="PRU00047"/>
    </source>
</evidence>
<dbReference type="PROSITE" id="PS50158">
    <property type="entry name" value="ZF_CCHC"/>
    <property type="match status" value="1"/>
</dbReference>
<keyword evidence="1" id="KW-0862">Zinc</keyword>
<feature type="domain" description="CCHC-type" evidence="3">
    <location>
        <begin position="778"/>
        <end position="791"/>
    </location>
</feature>
<keyword evidence="1" id="KW-0479">Metal-binding</keyword>
<dbReference type="EMBL" id="CAKOFQ010006704">
    <property type="protein sequence ID" value="CAH1962838.1"/>
    <property type="molecule type" value="Genomic_DNA"/>
</dbReference>
<dbReference type="GO" id="GO:0008270">
    <property type="term" value="F:zinc ion binding"/>
    <property type="evidence" value="ECO:0007669"/>
    <property type="project" value="UniProtKB-KW"/>
</dbReference>
<feature type="region of interest" description="Disordered" evidence="2">
    <location>
        <begin position="263"/>
        <end position="309"/>
    </location>
</feature>
<dbReference type="InterPro" id="IPR036875">
    <property type="entry name" value="Znf_CCHC_sf"/>
</dbReference>
<keyword evidence="1" id="KW-0863">Zinc-finger</keyword>
<proteinExistence type="predicted"/>
<feature type="compositionally biased region" description="Polar residues" evidence="2">
    <location>
        <begin position="273"/>
        <end position="282"/>
    </location>
</feature>
<accession>A0A9P0JWT9</accession>
<comment type="caution">
    <text evidence="4">The sequence shown here is derived from an EMBL/GenBank/DDBJ whole genome shotgun (WGS) entry which is preliminary data.</text>
</comment>
<reference evidence="4" key="1">
    <citation type="submission" date="2022-03" db="EMBL/GenBank/DDBJ databases">
        <authorList>
            <person name="Sayadi A."/>
        </authorList>
    </citation>
    <scope>NUCLEOTIDE SEQUENCE</scope>
</reference>
<dbReference type="InterPro" id="IPR001878">
    <property type="entry name" value="Znf_CCHC"/>
</dbReference>
<sequence length="831" mass="94211">MRLDMASNAKQKEKKKNRFTRYTTHHSEKRPTLDRMFASTSQRNDDGLRASYNISLLIAKSGKPHAIGEKLILPAVEEVLKTVLHKPASDIIKRIPLSNNIVERRIDEMSSDIESFLCNYLQTTHFSIQLDESTLPDNAALLLAYVRFIVNQEIYEELLFARTLITDTKGESIFHVLKDYFIEKAIPLSNIISVATDGAPAMTSGQEDDVSTYVQHLNALYSDFESRFEDILTMVIPPWIINPYGDVEETNVIIQEELTELSTNEELKRGTEESNQGTSNATEEVLRRRAPSQSGKRRRSEEDNGEEMKKLIEKVTKTASTLRELIKTTPNTQGDIKKEIMRLNQIMESLNLKIDQESTERDRKAPRKEESPKSTTSVGVQVNFADVKAEMEERESKESKEIIDILDKSQNFEQFAKLLDRKWPERAYRAVKHIHGAPPDIPVEDVTAIIADAKPANMKGLLKEISGRHPEISEIMKGGVTEGQLEYFEKTTKINFRNKDEEKSQLVYILPIDIDKNGVNNMKEVHKLVEDSKRTVQTHGRKKITFIPDDGINKSYVRKILEYVFNKADIEVKLMTARGKDREHSRPWPSKTQAQSQAVIVKKGGRQYADLLKTVKQNIDLGKIGVKVRNIRETARGDLLLNVEGGGEKADSLKKEIAAQLKDVGVSLANNDATVHISDIDPTVTEEEIEEAIYEATQVDRAAPVKVLNMRPTRDGNRIATVRLSKHLAKVLSNRGKLMIGWVACRVRERIAVTRCYRCLEFGHTQNGCTGRDRSGECLSCGKMGHKAKDCQTDPFCSSCQEAGHRSDSTRCPKYRRMVEDKAKRRGSFRK</sequence>
<dbReference type="AlphaFoldDB" id="A0A9P0JWT9"/>
<dbReference type="GO" id="GO:0003676">
    <property type="term" value="F:nucleic acid binding"/>
    <property type="evidence" value="ECO:0007669"/>
    <property type="project" value="InterPro"/>
</dbReference>